<dbReference type="AlphaFoldDB" id="A0A091RPF1"/>
<evidence type="ECO:0000256" key="17">
    <source>
        <dbReference type="ARBA" id="ARBA00029302"/>
    </source>
</evidence>
<dbReference type="PANTHER" id="PTHR12756">
    <property type="entry name" value="CYTOSOLIC CARBOXYPEPTIDASE"/>
    <property type="match status" value="1"/>
</dbReference>
<evidence type="ECO:0000259" key="23">
    <source>
        <dbReference type="PROSITE" id="PS52035"/>
    </source>
</evidence>
<feature type="region of interest" description="Disordered" evidence="22">
    <location>
        <begin position="284"/>
        <end position="326"/>
    </location>
</feature>
<evidence type="ECO:0000313" key="25">
    <source>
        <dbReference type="Proteomes" id="UP000053840"/>
    </source>
</evidence>
<dbReference type="Gene3D" id="3.40.630.10">
    <property type="entry name" value="Zn peptidases"/>
    <property type="match status" value="1"/>
</dbReference>
<feature type="non-terminal residue" evidence="24">
    <location>
        <position position="985"/>
    </location>
</feature>
<dbReference type="InterPro" id="IPR050821">
    <property type="entry name" value="Cytosolic_carboxypeptidase"/>
</dbReference>
<evidence type="ECO:0000256" key="13">
    <source>
        <dbReference type="ARBA" id="ARBA00023128"/>
    </source>
</evidence>
<feature type="non-terminal residue" evidence="24">
    <location>
        <position position="1"/>
    </location>
</feature>
<evidence type="ECO:0000256" key="16">
    <source>
        <dbReference type="ARBA" id="ARBA00026108"/>
    </source>
</evidence>
<feature type="compositionally biased region" description="Acidic residues" evidence="22">
    <location>
        <begin position="290"/>
        <end position="312"/>
    </location>
</feature>
<feature type="active site" description="Proton donor/acceptor" evidence="21">
    <location>
        <position position="970"/>
    </location>
</feature>
<evidence type="ECO:0000256" key="21">
    <source>
        <dbReference type="PROSITE-ProRule" id="PRU01379"/>
    </source>
</evidence>
<keyword evidence="10" id="KW-0378">Hydrolase</keyword>
<keyword evidence="25" id="KW-1185">Reference proteome</keyword>
<evidence type="ECO:0000256" key="3">
    <source>
        <dbReference type="ARBA" id="ARBA00004173"/>
    </source>
</evidence>
<dbReference type="InterPro" id="IPR040626">
    <property type="entry name" value="Pepdidase_M14_N"/>
</dbReference>
<dbReference type="InterPro" id="IPR033852">
    <property type="entry name" value="CBPC1/4"/>
</dbReference>
<evidence type="ECO:0000256" key="14">
    <source>
        <dbReference type="ARBA" id="ARBA00023242"/>
    </source>
</evidence>
<keyword evidence="7 24" id="KW-0121">Carboxypeptidase</keyword>
<evidence type="ECO:0000256" key="20">
    <source>
        <dbReference type="ARBA" id="ARBA00043070"/>
    </source>
</evidence>
<comment type="subcellular location">
    <subcellularLocation>
        <location evidence="4">Cytoplasm</location>
        <location evidence="4">Cytosol</location>
    </subcellularLocation>
    <subcellularLocation>
        <location evidence="3">Mitochondrion</location>
    </subcellularLocation>
    <subcellularLocation>
        <location evidence="2">Nucleus</location>
    </subcellularLocation>
</comment>
<feature type="domain" description="Peptidase M14" evidence="23">
    <location>
        <begin position="716"/>
        <end position="985"/>
    </location>
</feature>
<evidence type="ECO:0000256" key="11">
    <source>
        <dbReference type="ARBA" id="ARBA00022833"/>
    </source>
</evidence>
<organism evidence="24 25">
    <name type="scientific">Nestor notabilis</name>
    <name type="common">Kea</name>
    <dbReference type="NCBI Taxonomy" id="176057"/>
    <lineage>
        <taxon>Eukaryota</taxon>
        <taxon>Metazoa</taxon>
        <taxon>Chordata</taxon>
        <taxon>Craniata</taxon>
        <taxon>Vertebrata</taxon>
        <taxon>Euteleostomi</taxon>
        <taxon>Archelosauria</taxon>
        <taxon>Archosauria</taxon>
        <taxon>Dinosauria</taxon>
        <taxon>Saurischia</taxon>
        <taxon>Theropoda</taxon>
        <taxon>Coelurosauria</taxon>
        <taxon>Aves</taxon>
        <taxon>Neognathae</taxon>
        <taxon>Neoaves</taxon>
        <taxon>Telluraves</taxon>
        <taxon>Australaves</taxon>
        <taxon>Psittaciformes</taxon>
        <taxon>Psittacidae</taxon>
        <taxon>Nestor</taxon>
    </lineage>
</organism>
<comment type="cofactor">
    <cofactor evidence="1">
        <name>Zn(2+)</name>
        <dbReference type="ChEBI" id="CHEBI:29105"/>
    </cofactor>
</comment>
<keyword evidence="14" id="KW-0539">Nucleus</keyword>
<evidence type="ECO:0000256" key="2">
    <source>
        <dbReference type="ARBA" id="ARBA00004123"/>
    </source>
</evidence>
<dbReference type="GO" id="GO:0005634">
    <property type="term" value="C:nucleus"/>
    <property type="evidence" value="ECO:0007669"/>
    <property type="project" value="UniProtKB-SubCell"/>
</dbReference>
<feature type="compositionally biased region" description="Basic and acidic residues" evidence="22">
    <location>
        <begin position="313"/>
        <end position="326"/>
    </location>
</feature>
<evidence type="ECO:0000256" key="12">
    <source>
        <dbReference type="ARBA" id="ARBA00023049"/>
    </source>
</evidence>
<dbReference type="Gene3D" id="1.25.10.10">
    <property type="entry name" value="Leucine-rich Repeat Variant"/>
    <property type="match status" value="1"/>
</dbReference>
<evidence type="ECO:0000256" key="15">
    <source>
        <dbReference type="ARBA" id="ARBA00024524"/>
    </source>
</evidence>
<evidence type="ECO:0000256" key="10">
    <source>
        <dbReference type="ARBA" id="ARBA00022801"/>
    </source>
</evidence>
<comment type="catalytic activity">
    <reaction evidence="17">
        <text>(L-glutamyl)(n+1)-gamma-L-glutamyl-L-glutamyl-[protein] + H2O = (L-glutamyl)(n)-gamma-L-glutamyl-L-glutamyl-[protein] + L-glutamate</text>
        <dbReference type="Rhea" id="RHEA:60004"/>
        <dbReference type="Rhea" id="RHEA-COMP:15519"/>
        <dbReference type="Rhea" id="RHEA-COMP:15675"/>
        <dbReference type="ChEBI" id="CHEBI:15377"/>
        <dbReference type="ChEBI" id="CHEBI:29985"/>
        <dbReference type="ChEBI" id="CHEBI:143623"/>
    </reaction>
    <physiologicalReaction direction="left-to-right" evidence="17">
        <dbReference type="Rhea" id="RHEA:60005"/>
    </physiologicalReaction>
</comment>
<dbReference type="GO" id="GO:0006508">
    <property type="term" value="P:proteolysis"/>
    <property type="evidence" value="ECO:0007669"/>
    <property type="project" value="UniProtKB-KW"/>
</dbReference>
<dbReference type="SUPFAM" id="SSF53187">
    <property type="entry name" value="Zn-dependent exopeptidases"/>
    <property type="match status" value="1"/>
</dbReference>
<keyword evidence="13" id="KW-0496">Mitochondrion</keyword>
<dbReference type="CDD" id="cd06906">
    <property type="entry name" value="M14_Nna1"/>
    <property type="match status" value="1"/>
</dbReference>
<dbReference type="Pfam" id="PF00246">
    <property type="entry name" value="Peptidase_M14"/>
    <property type="match status" value="1"/>
</dbReference>
<dbReference type="Pfam" id="PF18027">
    <property type="entry name" value="Pepdidase_M14_N"/>
    <property type="match status" value="1"/>
</dbReference>
<dbReference type="PANTHER" id="PTHR12756:SF24">
    <property type="entry name" value="CYTOSOLIC CARBOXYPEPTIDASE 1"/>
    <property type="match status" value="1"/>
</dbReference>
<evidence type="ECO:0000256" key="6">
    <source>
        <dbReference type="ARBA" id="ARBA00022490"/>
    </source>
</evidence>
<evidence type="ECO:0000256" key="1">
    <source>
        <dbReference type="ARBA" id="ARBA00001947"/>
    </source>
</evidence>
<sequence length="985" mass="111888">FLLQNTKDPQTILNILNILIEVISVGGGRRASILVTKGGTQILLQLLLTASKDSPPNEELMVLLHTLLAKIGPKDKKIGMKARINGALNISLNLVKQNLQNHRLILPCLQVLRVYSTNSVNAVSLGKNGVVELMFKIIGPFSKKNTSLMKVALDTLAALLKSKTNARRAVDRGYVQVLLTIYVDWHRHDSRHRYMLIRKGVLQCIKSVTNIKLGRKAFIDANGMKILYNTSQECLAVRTLDPLVNTSSLIMRKCFPKNRLPLPTIKSAFHFQLPVIPASGPVAQLYNLPPDDESDDNDDAETESEIETENDDDKDRHFKNDDIETDINKLKPRQELGRPLEELKMYEQFFPELSENFQVKRPAFLELPKKESIKDSSLHQQNDQRNLSPSCQCLSQEIVKGLDRMSLQNSAKNDQYDGTACIITKESKTGLTTLACSKPCEHVSPCGSSLFEGSSVHLGKLCCTGVDSEEEDSRSSSSGEQVMLEVSDVSPVHDCDLYIEMVKTTKSIPEYSEVAYPDYFGHIPPPFKEPILERLYGVQRTKISQDIERLIHQNDIIDRVVYDLDDLSCLVPDEADVLKFNSKFESGNLRKVIQIRKNEYDLILNSDINSNHYHQWFYFEVSGMKTGIGYRFNIINCEKSNSQFNYGMQPLMYSVQEALNSRPCWTRVGTDICYYKNHFSRSSIAAGGQKGKSYYTITFTVTFQHKDDVCYFAYHYPYTYSTLKMHLQKLESMHNPQQIYFRQDVLCETLAGNSCPLVTITAMPESNYYEHICQFRNRPYVFLSARVHPGETNASWVMKGTLEYLMSNNPSAQCLRESYIFKIIPMLNPDGVINGNHRCSLSGEDLNRQWQNPNPDLHPTIYHAKGLLQYLAAIKRLPLVYCDYHGHSRKKNVFMYGCSIKETMWHTNVNAAACDLMEDPGYRVLPKILSQTAPAFCMGSCSFVVEKSKESTARVVVWREIGVQRSYTMESTLCGCDQGKYKVRK</sequence>
<keyword evidence="6" id="KW-0963">Cytoplasm</keyword>
<dbReference type="EC" id="3.4.17.24" evidence="16"/>
<dbReference type="InterPro" id="IPR016024">
    <property type="entry name" value="ARM-type_fold"/>
</dbReference>
<gene>
    <name evidence="24" type="ORF">N333_04659</name>
</gene>
<keyword evidence="8" id="KW-0645">Protease</keyword>
<dbReference type="FunFam" id="2.60.40.3120:FF:000001">
    <property type="entry name" value="cytosolic carboxypeptidase 1 isoform X1"/>
    <property type="match status" value="1"/>
</dbReference>
<dbReference type="InterPro" id="IPR011989">
    <property type="entry name" value="ARM-like"/>
</dbReference>
<dbReference type="InterPro" id="IPR000834">
    <property type="entry name" value="Peptidase_M14"/>
</dbReference>
<keyword evidence="11" id="KW-0862">Zinc</keyword>
<proteinExistence type="inferred from homology"/>
<comment type="similarity">
    <text evidence="5 21">Belongs to the peptidase M14 family.</text>
</comment>
<dbReference type="Pfam" id="PF25571">
    <property type="entry name" value="TPR_CCP1_N"/>
    <property type="match status" value="1"/>
</dbReference>
<dbReference type="EMBL" id="KK929135">
    <property type="protein sequence ID" value="KFQ44313.1"/>
    <property type="molecule type" value="Genomic_DNA"/>
</dbReference>
<dbReference type="FunFam" id="3.40.630.10:FF:000024">
    <property type="entry name" value="ATP/GTP binding protein 1"/>
    <property type="match status" value="1"/>
</dbReference>
<comment type="catalytic activity">
    <reaction evidence="15">
        <text>C-terminal L-alpha-aminoacyl-L-glutamyl-L-glutamyl-[tubulin] + H2O = C-terminal L-alpha-aminoacyl-L-glutamyl-[tubulin] + L-glutamate</text>
        <dbReference type="Rhea" id="RHEA:63792"/>
        <dbReference type="Rhea" id="RHEA-COMP:16435"/>
        <dbReference type="Rhea" id="RHEA-COMP:16436"/>
        <dbReference type="ChEBI" id="CHEBI:15377"/>
        <dbReference type="ChEBI" id="CHEBI:29985"/>
        <dbReference type="ChEBI" id="CHEBI:149555"/>
        <dbReference type="ChEBI" id="CHEBI:149556"/>
        <dbReference type="EC" id="3.4.17.24"/>
    </reaction>
    <physiologicalReaction direction="left-to-right" evidence="15">
        <dbReference type="Rhea" id="RHEA:63793"/>
    </physiologicalReaction>
</comment>
<evidence type="ECO:0000256" key="7">
    <source>
        <dbReference type="ARBA" id="ARBA00022645"/>
    </source>
</evidence>
<evidence type="ECO:0000313" key="24">
    <source>
        <dbReference type="EMBL" id="KFQ44313.1"/>
    </source>
</evidence>
<keyword evidence="9" id="KW-0479">Metal-binding</keyword>
<dbReference type="GO" id="GO:0005739">
    <property type="term" value="C:mitochondrion"/>
    <property type="evidence" value="ECO:0007669"/>
    <property type="project" value="UniProtKB-SubCell"/>
</dbReference>
<dbReference type="GO" id="GO:0005829">
    <property type="term" value="C:cytosol"/>
    <property type="evidence" value="ECO:0007669"/>
    <property type="project" value="UniProtKB-SubCell"/>
</dbReference>
<evidence type="ECO:0000256" key="4">
    <source>
        <dbReference type="ARBA" id="ARBA00004514"/>
    </source>
</evidence>
<reference evidence="24 25" key="1">
    <citation type="submission" date="2014-04" db="EMBL/GenBank/DDBJ databases">
        <title>Genome evolution of avian class.</title>
        <authorList>
            <person name="Zhang G."/>
            <person name="Li C."/>
        </authorList>
    </citation>
    <scope>NUCLEOTIDE SEQUENCE [LARGE SCALE GENOMIC DNA]</scope>
    <source>
        <strain evidence="24">BGI_N333</strain>
    </source>
</reference>
<evidence type="ECO:0000256" key="9">
    <source>
        <dbReference type="ARBA" id="ARBA00022723"/>
    </source>
</evidence>
<evidence type="ECO:0000256" key="8">
    <source>
        <dbReference type="ARBA" id="ARBA00022670"/>
    </source>
</evidence>
<dbReference type="SUPFAM" id="SSF48371">
    <property type="entry name" value="ARM repeat"/>
    <property type="match status" value="1"/>
</dbReference>
<evidence type="ECO:0000256" key="5">
    <source>
        <dbReference type="ARBA" id="ARBA00005988"/>
    </source>
</evidence>
<dbReference type="Gene3D" id="2.60.40.3120">
    <property type="match status" value="1"/>
</dbReference>
<evidence type="ECO:0000256" key="18">
    <source>
        <dbReference type="ARBA" id="ARBA00041044"/>
    </source>
</evidence>
<protein>
    <recommendedName>
        <fullName evidence="18">Cytosolic carboxypeptidase 1</fullName>
        <ecNumber evidence="16">3.4.17.24</ecNumber>
    </recommendedName>
    <alternativeName>
        <fullName evidence="20">ATP/GTP-binding protein 1</fullName>
    </alternativeName>
    <alternativeName>
        <fullName evidence="19">Protein deglutamylase CCP1</fullName>
    </alternativeName>
</protein>
<dbReference type="PROSITE" id="PS52035">
    <property type="entry name" value="PEPTIDASE_M14"/>
    <property type="match status" value="1"/>
</dbReference>
<evidence type="ECO:0000256" key="22">
    <source>
        <dbReference type="SAM" id="MobiDB-lite"/>
    </source>
</evidence>
<accession>A0A091RPF1</accession>
<name>A0A091RPF1_NESNO</name>
<dbReference type="GO" id="GO:0008270">
    <property type="term" value="F:zinc ion binding"/>
    <property type="evidence" value="ECO:0007669"/>
    <property type="project" value="InterPro"/>
</dbReference>
<evidence type="ECO:0000256" key="19">
    <source>
        <dbReference type="ARBA" id="ARBA00043068"/>
    </source>
</evidence>
<dbReference type="GO" id="GO:0004181">
    <property type="term" value="F:metallocarboxypeptidase activity"/>
    <property type="evidence" value="ECO:0007669"/>
    <property type="project" value="InterPro"/>
</dbReference>
<keyword evidence="12" id="KW-0482">Metalloprotease</keyword>
<dbReference type="Proteomes" id="UP000053840">
    <property type="component" value="Unassembled WGS sequence"/>
</dbReference>